<reference evidence="2 3" key="1">
    <citation type="submission" date="2017-07" db="EMBL/GenBank/DDBJ databases">
        <title>Phylogenetic study on the rhizospheric bacterium Ochrobactrum sp. A44.</title>
        <authorList>
            <person name="Krzyzanowska D.M."/>
            <person name="Ossowicki A."/>
            <person name="Rajewska M."/>
            <person name="Maciag T."/>
            <person name="Kaczynski Z."/>
            <person name="Czerwicka M."/>
            <person name="Jafra S."/>
        </authorList>
    </citation>
    <scope>NUCLEOTIDE SEQUENCE [LARGE SCALE GENOMIC DNA]</scope>
    <source>
        <strain evidence="2 3">OgA9a</strain>
    </source>
</reference>
<dbReference type="EMBL" id="NNRL01000085">
    <property type="protein sequence ID" value="OYR21472.1"/>
    <property type="molecule type" value="Genomic_DNA"/>
</dbReference>
<evidence type="ECO:0000313" key="3">
    <source>
        <dbReference type="Proteomes" id="UP000216478"/>
    </source>
</evidence>
<keyword evidence="3" id="KW-1185">Reference proteome</keyword>
<dbReference type="AlphaFoldDB" id="A0A256G314"/>
<name>A0A256G314_9HYPH</name>
<accession>A0A256G314</accession>
<evidence type="ECO:0000313" key="2">
    <source>
        <dbReference type="EMBL" id="OYR21472.1"/>
    </source>
</evidence>
<protein>
    <submittedName>
        <fullName evidence="2">Uncharacterized protein</fullName>
    </submittedName>
</protein>
<sequence>MGMVILSFTASTAVRQLKEKLLLRVLRNAHYETGKLDGDKGHENEEARKIVQLIKAATICGEVYPLSPASKHRDRHCGVDRWENEGGAPHRPINPLGD</sequence>
<comment type="caution">
    <text evidence="2">The sequence shown here is derived from an EMBL/GenBank/DDBJ whole genome shotgun (WGS) entry which is preliminary data.</text>
</comment>
<gene>
    <name evidence="2" type="ORF">CEV33_4757</name>
</gene>
<evidence type="ECO:0000256" key="1">
    <source>
        <dbReference type="SAM" id="MobiDB-lite"/>
    </source>
</evidence>
<organism evidence="2 3">
    <name type="scientific">Brucella grignonensis</name>
    <dbReference type="NCBI Taxonomy" id="94627"/>
    <lineage>
        <taxon>Bacteria</taxon>
        <taxon>Pseudomonadati</taxon>
        <taxon>Pseudomonadota</taxon>
        <taxon>Alphaproteobacteria</taxon>
        <taxon>Hyphomicrobiales</taxon>
        <taxon>Brucellaceae</taxon>
        <taxon>Brucella/Ochrobactrum group</taxon>
        <taxon>Brucella</taxon>
    </lineage>
</organism>
<proteinExistence type="predicted"/>
<dbReference type="Proteomes" id="UP000216478">
    <property type="component" value="Unassembled WGS sequence"/>
</dbReference>
<feature type="region of interest" description="Disordered" evidence="1">
    <location>
        <begin position="70"/>
        <end position="98"/>
    </location>
</feature>